<dbReference type="EMBL" id="AP018365">
    <property type="protein sequence ID" value="BBA99277.1"/>
    <property type="molecule type" value="Genomic_DNA"/>
</dbReference>
<reference evidence="1 2" key="4">
    <citation type="journal article" date="2020" name="Sci. Rep.">
        <title>beta-carboline chemical signals induce reveromycin production through a LuxR family regulator in Streptomyces sp. SN-593.</title>
        <authorList>
            <person name="Panthee S."/>
            <person name="Kito N."/>
            <person name="Hayashi T."/>
            <person name="Shimizu T."/>
            <person name="Ishikawa J."/>
            <person name="Hamamoto H."/>
            <person name="Osada H."/>
            <person name="Takahashi S."/>
        </authorList>
    </citation>
    <scope>NUCLEOTIDE SEQUENCE [LARGE SCALE GENOMIC DNA]</scope>
    <source>
        <strain evidence="1 2">SN-593</strain>
    </source>
</reference>
<keyword evidence="2" id="KW-1185">Reference proteome</keyword>
<reference evidence="1 2" key="1">
    <citation type="journal article" date="2010" name="J. Bacteriol.">
        <title>Biochemical characterization of a novel indole prenyltransferase from Streptomyces sp. SN-593.</title>
        <authorList>
            <person name="Takahashi S."/>
            <person name="Takagi H."/>
            <person name="Toyoda A."/>
            <person name="Uramoto M."/>
            <person name="Nogawa T."/>
            <person name="Ueki M."/>
            <person name="Sakaki Y."/>
            <person name="Osada H."/>
        </authorList>
    </citation>
    <scope>NUCLEOTIDE SEQUENCE [LARGE SCALE GENOMIC DNA]</scope>
    <source>
        <strain evidence="1 2">SN-593</strain>
    </source>
</reference>
<protein>
    <submittedName>
        <fullName evidence="1">Uncharacterized protein</fullName>
    </submittedName>
</protein>
<evidence type="ECO:0000313" key="1">
    <source>
        <dbReference type="EMBL" id="BBA99277.1"/>
    </source>
</evidence>
<sequence length="102" mass="10116">MGLQLDAQFVAAASGGDDCPVGAGVVLVVKNADSASHTVTLATPGTVDGDLAVADRTVTVAAGTTELIPVTNTYRNPATGRANLTYDGVTSVSVAVIRVATS</sequence>
<dbReference type="AlphaFoldDB" id="A0A7U3UUW0"/>
<dbReference type="Proteomes" id="UP000595703">
    <property type="component" value="Chromosome"/>
</dbReference>
<proteinExistence type="predicted"/>
<reference evidence="1 2" key="2">
    <citation type="journal article" date="2011" name="J. Antibiot.">
        <title>Furaquinocins I and J: novel polyketide isoprenoid hybrid compounds from Streptomyces reveromyceticus SN-593.</title>
        <authorList>
            <person name="Panthee S."/>
            <person name="Takahashi S."/>
            <person name="Takagi H."/>
            <person name="Nogawa T."/>
            <person name="Oowada E."/>
            <person name="Uramoto M."/>
            <person name="Osada H."/>
        </authorList>
    </citation>
    <scope>NUCLEOTIDE SEQUENCE [LARGE SCALE GENOMIC DNA]</scope>
    <source>
        <strain evidence="1 2">SN-593</strain>
    </source>
</reference>
<gene>
    <name evidence="1" type="ORF">RVR_5824</name>
</gene>
<reference evidence="1 2" key="3">
    <citation type="journal article" date="2011" name="Nat. Chem. Biol.">
        <title>Reveromycin A biosynthesis uses RevG and RevJ for stereospecific spiroacetal formation.</title>
        <authorList>
            <person name="Takahashi S."/>
            <person name="Toyoda A."/>
            <person name="Sekiyama Y."/>
            <person name="Takagi H."/>
            <person name="Nogawa T."/>
            <person name="Uramoto M."/>
            <person name="Suzuki R."/>
            <person name="Koshino H."/>
            <person name="Kumano T."/>
            <person name="Panthee S."/>
            <person name="Dairi T."/>
            <person name="Ishikawa J."/>
            <person name="Ikeda H."/>
            <person name="Sakaki Y."/>
            <person name="Osada H."/>
        </authorList>
    </citation>
    <scope>NUCLEOTIDE SEQUENCE [LARGE SCALE GENOMIC DNA]</scope>
    <source>
        <strain evidence="1 2">SN-593</strain>
    </source>
</reference>
<organism evidence="1 2">
    <name type="scientific">Actinacidiphila reveromycinica</name>
    <dbReference type="NCBI Taxonomy" id="659352"/>
    <lineage>
        <taxon>Bacteria</taxon>
        <taxon>Bacillati</taxon>
        <taxon>Actinomycetota</taxon>
        <taxon>Actinomycetes</taxon>
        <taxon>Kitasatosporales</taxon>
        <taxon>Streptomycetaceae</taxon>
        <taxon>Actinacidiphila</taxon>
    </lineage>
</organism>
<accession>A0A7U3UUW0</accession>
<name>A0A7U3UUW0_9ACTN</name>
<dbReference type="KEGG" id="arev:RVR_5824"/>
<evidence type="ECO:0000313" key="2">
    <source>
        <dbReference type="Proteomes" id="UP000595703"/>
    </source>
</evidence>